<evidence type="ECO:0000313" key="3">
    <source>
        <dbReference type="Proteomes" id="UP001202248"/>
    </source>
</evidence>
<keyword evidence="1" id="KW-1133">Transmembrane helix</keyword>
<reference evidence="2 3" key="1">
    <citation type="submission" date="2022-02" db="EMBL/GenBank/DDBJ databases">
        <authorList>
            <person name="Min J."/>
        </authorList>
    </citation>
    <scope>NUCLEOTIDE SEQUENCE [LARGE SCALE GENOMIC DNA]</scope>
    <source>
        <strain evidence="2 3">GR10-1</strain>
    </source>
</reference>
<evidence type="ECO:0008006" key="4">
    <source>
        <dbReference type="Google" id="ProtNLM"/>
    </source>
</evidence>
<dbReference type="RefSeq" id="WP_240826413.1">
    <property type="nucleotide sequence ID" value="NZ_JAKWBL010000001.1"/>
</dbReference>
<proteinExistence type="predicted"/>
<feature type="transmembrane region" description="Helical" evidence="1">
    <location>
        <begin position="62"/>
        <end position="84"/>
    </location>
</feature>
<evidence type="ECO:0000313" key="2">
    <source>
        <dbReference type="EMBL" id="MCH5597002.1"/>
    </source>
</evidence>
<evidence type="ECO:0000256" key="1">
    <source>
        <dbReference type="SAM" id="Phobius"/>
    </source>
</evidence>
<protein>
    <recommendedName>
        <fullName evidence="4">DUF485 domain-containing protein</fullName>
    </recommendedName>
</protein>
<accession>A0ABS9SF60</accession>
<organism evidence="2 3">
    <name type="scientific">Niabella ginsengisoli</name>
    <dbReference type="NCBI Taxonomy" id="522298"/>
    <lineage>
        <taxon>Bacteria</taxon>
        <taxon>Pseudomonadati</taxon>
        <taxon>Bacteroidota</taxon>
        <taxon>Chitinophagia</taxon>
        <taxon>Chitinophagales</taxon>
        <taxon>Chitinophagaceae</taxon>
        <taxon>Niabella</taxon>
    </lineage>
</organism>
<keyword evidence="1" id="KW-0812">Transmembrane</keyword>
<feature type="transmembrane region" description="Helical" evidence="1">
    <location>
        <begin position="27"/>
        <end position="50"/>
    </location>
</feature>
<comment type="caution">
    <text evidence="2">The sequence shown here is derived from an EMBL/GenBank/DDBJ whole genome shotgun (WGS) entry which is preliminary data.</text>
</comment>
<keyword evidence="3" id="KW-1185">Reference proteome</keyword>
<dbReference type="Proteomes" id="UP001202248">
    <property type="component" value="Unassembled WGS sequence"/>
</dbReference>
<gene>
    <name evidence="2" type="ORF">MKP09_03245</name>
</gene>
<dbReference type="EMBL" id="JAKWBL010000001">
    <property type="protein sequence ID" value="MCH5597002.1"/>
    <property type="molecule type" value="Genomic_DNA"/>
</dbReference>
<keyword evidence="1" id="KW-0472">Membrane</keyword>
<sequence length="101" mass="11891">MYTKEEEAFIKYWEVNRTKKKRLFRRILLGLPAGMVLMIAILLNFMSGWYKRASMIANADPSLFIILLIAGIIIVAFTGVFSSYHKWDINETRYKELINRK</sequence>
<name>A0ABS9SF60_9BACT</name>